<comment type="similarity">
    <text evidence="2">Belongs to the TRAFAC class translation factor GTPase superfamily. Classic translation factor GTPase family. IF-2 subfamily.</text>
</comment>
<evidence type="ECO:0000256" key="5">
    <source>
        <dbReference type="ARBA" id="ARBA00022741"/>
    </source>
</evidence>
<evidence type="ECO:0000313" key="12">
    <source>
        <dbReference type="EMBL" id="CAI8023332.1"/>
    </source>
</evidence>
<dbReference type="InterPro" id="IPR006847">
    <property type="entry name" value="IF2_N"/>
</dbReference>
<evidence type="ECO:0000256" key="1">
    <source>
        <dbReference type="ARBA" id="ARBA00004496"/>
    </source>
</evidence>
<dbReference type="Pfam" id="PF00009">
    <property type="entry name" value="GTP_EFTU"/>
    <property type="match status" value="1"/>
</dbReference>
<dbReference type="PANTHER" id="PTHR43381">
    <property type="entry name" value="TRANSLATION INITIATION FACTOR IF-2-RELATED"/>
    <property type="match status" value="1"/>
</dbReference>
<dbReference type="Pfam" id="PF22042">
    <property type="entry name" value="EF-G_D2"/>
    <property type="match status" value="1"/>
</dbReference>
<keyword evidence="4 12" id="KW-0396">Initiation factor</keyword>
<dbReference type="InterPro" id="IPR044145">
    <property type="entry name" value="IF2_II"/>
</dbReference>
<dbReference type="NCBIfam" id="TIGR00231">
    <property type="entry name" value="small_GTP"/>
    <property type="match status" value="1"/>
</dbReference>
<evidence type="ECO:0000256" key="4">
    <source>
        <dbReference type="ARBA" id="ARBA00022540"/>
    </source>
</evidence>
<dbReference type="InterPro" id="IPR005225">
    <property type="entry name" value="Small_GTP-bd"/>
</dbReference>
<dbReference type="CDD" id="cd01887">
    <property type="entry name" value="IF2_eIF5B"/>
    <property type="match status" value="1"/>
</dbReference>
<dbReference type="Gene3D" id="3.40.50.300">
    <property type="entry name" value="P-loop containing nucleotide triphosphate hydrolases"/>
    <property type="match status" value="1"/>
</dbReference>
<dbReference type="GO" id="GO:0003743">
    <property type="term" value="F:translation initiation factor activity"/>
    <property type="evidence" value="ECO:0007669"/>
    <property type="project" value="UniProtKB-KW"/>
</dbReference>
<dbReference type="SUPFAM" id="SSF52156">
    <property type="entry name" value="Initiation factor IF2/eIF5b, domain 3"/>
    <property type="match status" value="1"/>
</dbReference>
<dbReference type="SUPFAM" id="SSF50447">
    <property type="entry name" value="Translation proteins"/>
    <property type="match status" value="2"/>
</dbReference>
<dbReference type="SUPFAM" id="SSF52540">
    <property type="entry name" value="P-loop containing nucleoside triphosphate hydrolases"/>
    <property type="match status" value="1"/>
</dbReference>
<dbReference type="Gene3D" id="3.40.50.10050">
    <property type="entry name" value="Translation initiation factor IF- 2, domain 3"/>
    <property type="match status" value="1"/>
</dbReference>
<keyword evidence="5" id="KW-0547">Nucleotide-binding</keyword>
<dbReference type="InterPro" id="IPR000178">
    <property type="entry name" value="TF_IF2_bacterial-like"/>
</dbReference>
<dbReference type="Pfam" id="PF11987">
    <property type="entry name" value="IF-2"/>
    <property type="match status" value="1"/>
</dbReference>
<dbReference type="HAMAP" id="MF_00100_B">
    <property type="entry name" value="IF_2_B"/>
    <property type="match status" value="1"/>
</dbReference>
<dbReference type="GO" id="GO:0005829">
    <property type="term" value="C:cytosol"/>
    <property type="evidence" value="ECO:0007669"/>
    <property type="project" value="TreeGrafter"/>
</dbReference>
<organism evidence="12 13">
    <name type="scientific">Geodia barretti</name>
    <name type="common">Barrett's horny sponge</name>
    <dbReference type="NCBI Taxonomy" id="519541"/>
    <lineage>
        <taxon>Eukaryota</taxon>
        <taxon>Metazoa</taxon>
        <taxon>Porifera</taxon>
        <taxon>Demospongiae</taxon>
        <taxon>Heteroscleromorpha</taxon>
        <taxon>Tetractinellida</taxon>
        <taxon>Astrophorina</taxon>
        <taxon>Geodiidae</taxon>
        <taxon>Geodia</taxon>
    </lineage>
</organism>
<feature type="compositionally biased region" description="Basic and acidic residues" evidence="10">
    <location>
        <begin position="1"/>
        <end position="20"/>
    </location>
</feature>
<feature type="domain" description="Tr-type G" evidence="11">
    <location>
        <begin position="107"/>
        <end position="276"/>
    </location>
</feature>
<dbReference type="InterPro" id="IPR004161">
    <property type="entry name" value="EFTu-like_2"/>
</dbReference>
<keyword evidence="3" id="KW-0963">Cytoplasm</keyword>
<dbReference type="Proteomes" id="UP001174909">
    <property type="component" value="Unassembled WGS sequence"/>
</dbReference>
<keyword evidence="13" id="KW-1185">Reference proteome</keyword>
<gene>
    <name evidence="12" type="ORF">GBAR_LOCUS13637</name>
</gene>
<dbReference type="NCBIfam" id="TIGR00487">
    <property type="entry name" value="IF-2"/>
    <property type="match status" value="1"/>
</dbReference>
<protein>
    <recommendedName>
        <fullName evidence="9">Translation initiation factor IF-2, chloroplastic</fullName>
    </recommendedName>
</protein>
<reference evidence="12" key="1">
    <citation type="submission" date="2023-03" db="EMBL/GenBank/DDBJ databases">
        <authorList>
            <person name="Steffen K."/>
            <person name="Cardenas P."/>
        </authorList>
    </citation>
    <scope>NUCLEOTIDE SEQUENCE</scope>
</reference>
<dbReference type="AlphaFoldDB" id="A0AA35S6D8"/>
<comment type="subcellular location">
    <subcellularLocation>
        <location evidence="1">Cytoplasm</location>
    </subcellularLocation>
</comment>
<evidence type="ECO:0000256" key="9">
    <source>
        <dbReference type="ARBA" id="ARBA00044105"/>
    </source>
</evidence>
<evidence type="ECO:0000256" key="7">
    <source>
        <dbReference type="ARBA" id="ARBA00023134"/>
    </source>
</evidence>
<sequence length="602" mass="64997">MTTDQRDNASRRTRRAEPRRASPRALTLPETLTLKELSELLDQTPVDVIKQLMRHGIMVSVNQVIDHQVATVAAAAYGVRTRLAESNAETAPITADSTAQIDAQLQPRPPVITILGHVDHGKTSLLDYIRESSVVQKEAGGITQHIGAYQVELDGQPITFLDTPGHAAFTAIRSRGARVTDIAVLVVAADDGIMPQTDEAISHARAAEVPIVVAINKMDLPGAQPEVIKRQLSERNLLVEEWGGDIIAVPVSAQTGDGVGDLLENLTVLAEVMELKADPTRPAAGVVVEATLDRRRGPTATVLIQSGTLRVGNQIVVGGAWGRVRAITNERGESMDCITPGSPGVVTGLNSTPEAGDILQVVSDERTARQTAERHGRRSHTGNLDTVLTLDNVVKQIDSGDVKELIVVLKADVQGSVEAIVQSIEKLSEGEVKARVIHSGSGSVSDSDIQLASASDGIVLAFNVGFEIGAERTADRLGVEVRSYQIIYRLLEDIEQALKGMLEPEYHEIVVGRAEVREIFSGRRSIQIAGCRVLDGRIARQSTVRLMRQENSVIETGINSLRHFRDEVNQATAGTECGIVLDGFNDYQEGDVIVAYRMERVS</sequence>
<dbReference type="InterPro" id="IPR053905">
    <property type="entry name" value="EF-G-like_DII"/>
</dbReference>
<dbReference type="FunFam" id="2.40.30.10:FF:000008">
    <property type="entry name" value="Translation initiation factor IF-2"/>
    <property type="match status" value="1"/>
</dbReference>
<dbReference type="GO" id="GO:0003924">
    <property type="term" value="F:GTPase activity"/>
    <property type="evidence" value="ECO:0007669"/>
    <property type="project" value="InterPro"/>
</dbReference>
<dbReference type="CDD" id="cd03692">
    <property type="entry name" value="mtIF2_IVc"/>
    <property type="match status" value="1"/>
</dbReference>
<evidence type="ECO:0000259" key="11">
    <source>
        <dbReference type="PROSITE" id="PS51722"/>
    </source>
</evidence>
<dbReference type="FunFam" id="3.40.50.10050:FF:000001">
    <property type="entry name" value="Translation initiation factor IF-2"/>
    <property type="match status" value="1"/>
</dbReference>
<dbReference type="InterPro" id="IPR036925">
    <property type="entry name" value="TIF_IF2_dom3_sf"/>
</dbReference>
<keyword evidence="6" id="KW-0648">Protein biosynthesis</keyword>
<evidence type="ECO:0000256" key="6">
    <source>
        <dbReference type="ARBA" id="ARBA00022917"/>
    </source>
</evidence>
<dbReference type="GO" id="GO:0005525">
    <property type="term" value="F:GTP binding"/>
    <property type="evidence" value="ECO:0007669"/>
    <property type="project" value="UniProtKB-KW"/>
</dbReference>
<dbReference type="FunFam" id="3.40.50.300:FF:000019">
    <property type="entry name" value="Translation initiation factor IF-2"/>
    <property type="match status" value="1"/>
</dbReference>
<dbReference type="InterPro" id="IPR009000">
    <property type="entry name" value="Transl_B-barrel_sf"/>
</dbReference>
<evidence type="ECO:0000256" key="8">
    <source>
        <dbReference type="ARBA" id="ARBA00025162"/>
    </source>
</evidence>
<evidence type="ECO:0000256" key="3">
    <source>
        <dbReference type="ARBA" id="ARBA00022490"/>
    </source>
</evidence>
<dbReference type="PANTHER" id="PTHR43381:SF5">
    <property type="entry name" value="TR-TYPE G DOMAIN-CONTAINING PROTEIN"/>
    <property type="match status" value="1"/>
</dbReference>
<dbReference type="CDD" id="cd03702">
    <property type="entry name" value="IF2_mtIF2_II"/>
    <property type="match status" value="1"/>
</dbReference>
<dbReference type="InterPro" id="IPR027417">
    <property type="entry name" value="P-loop_NTPase"/>
</dbReference>
<dbReference type="Gene3D" id="2.40.30.10">
    <property type="entry name" value="Translation factors"/>
    <property type="match status" value="2"/>
</dbReference>
<dbReference type="PROSITE" id="PS51722">
    <property type="entry name" value="G_TR_2"/>
    <property type="match status" value="1"/>
</dbReference>
<evidence type="ECO:0000256" key="10">
    <source>
        <dbReference type="SAM" id="MobiDB-lite"/>
    </source>
</evidence>
<comment type="function">
    <text evidence="8">One of the essential components for the initiation of protein synthesis. Protects formylmethionyl-tRNA from spontaneous hydrolysis and promotes its binding to the 30S ribosomal subunits. Also involved in the hydrolysis of GTP during the formation of the 70S ribosomal complex.</text>
</comment>
<evidence type="ECO:0000313" key="13">
    <source>
        <dbReference type="Proteomes" id="UP001174909"/>
    </source>
</evidence>
<dbReference type="EMBL" id="CASHTH010002004">
    <property type="protein sequence ID" value="CAI8023332.1"/>
    <property type="molecule type" value="Genomic_DNA"/>
</dbReference>
<dbReference type="InterPro" id="IPR023115">
    <property type="entry name" value="TIF_IF2_dom3"/>
</dbReference>
<keyword evidence="7" id="KW-0342">GTP-binding</keyword>
<evidence type="ECO:0000256" key="2">
    <source>
        <dbReference type="ARBA" id="ARBA00007733"/>
    </source>
</evidence>
<dbReference type="Pfam" id="PF04760">
    <property type="entry name" value="IF2_N"/>
    <property type="match status" value="1"/>
</dbReference>
<proteinExistence type="inferred from homology"/>
<name>A0AA35S6D8_GEOBA</name>
<dbReference type="InterPro" id="IPR000795">
    <property type="entry name" value="T_Tr_GTP-bd_dom"/>
</dbReference>
<dbReference type="Pfam" id="PF03144">
    <property type="entry name" value="GTP_EFTU_D2"/>
    <property type="match status" value="1"/>
</dbReference>
<dbReference type="InterPro" id="IPR015760">
    <property type="entry name" value="TIF_IF2"/>
</dbReference>
<comment type="caution">
    <text evidence="12">The sequence shown here is derived from an EMBL/GenBank/DDBJ whole genome shotgun (WGS) entry which is preliminary data.</text>
</comment>
<feature type="region of interest" description="Disordered" evidence="10">
    <location>
        <begin position="1"/>
        <end position="24"/>
    </location>
</feature>
<accession>A0AA35S6D8</accession>